<dbReference type="PANTHER" id="PTHR16305">
    <property type="entry name" value="TESTICULAR SOLUBLE ADENYLYL CYCLASE"/>
    <property type="match status" value="1"/>
</dbReference>
<dbReference type="GO" id="GO:0035556">
    <property type="term" value="P:intracellular signal transduction"/>
    <property type="evidence" value="ECO:0007669"/>
    <property type="project" value="InterPro"/>
</dbReference>
<name>A0AAU3HN83_9ACTN</name>
<reference evidence="5" key="1">
    <citation type="submission" date="2022-10" db="EMBL/GenBank/DDBJ databases">
        <title>The complete genomes of actinobacterial strains from the NBC collection.</title>
        <authorList>
            <person name="Joergensen T.S."/>
            <person name="Alvarez Arevalo M."/>
            <person name="Sterndorff E.B."/>
            <person name="Faurdal D."/>
            <person name="Vuksanovic O."/>
            <person name="Mourched A.-S."/>
            <person name="Charusanti P."/>
            <person name="Shaw S."/>
            <person name="Blin K."/>
            <person name="Weber T."/>
        </authorList>
    </citation>
    <scope>NUCLEOTIDE SEQUENCE</scope>
    <source>
        <strain evidence="5">NBC_01393</strain>
    </source>
</reference>
<organism evidence="5">
    <name type="scientific">Streptomyces sp. NBC_01393</name>
    <dbReference type="NCBI Taxonomy" id="2903851"/>
    <lineage>
        <taxon>Bacteria</taxon>
        <taxon>Bacillati</taxon>
        <taxon>Actinomycetota</taxon>
        <taxon>Actinomycetes</taxon>
        <taxon>Kitasatosporales</taxon>
        <taxon>Streptomycetaceae</taxon>
        <taxon>Streptomyces</taxon>
    </lineage>
</organism>
<feature type="domain" description="Guanylate cyclase" evidence="4">
    <location>
        <begin position="50"/>
        <end position="180"/>
    </location>
</feature>
<evidence type="ECO:0000256" key="2">
    <source>
        <dbReference type="ARBA" id="ARBA00022840"/>
    </source>
</evidence>
<dbReference type="EMBL" id="CP109546">
    <property type="protein sequence ID" value="WTZ07006.1"/>
    <property type="molecule type" value="Genomic_DNA"/>
</dbReference>
<dbReference type="AlphaFoldDB" id="A0AAU3HN83"/>
<dbReference type="SUPFAM" id="SSF55073">
    <property type="entry name" value="Nucleotide cyclase"/>
    <property type="match status" value="1"/>
</dbReference>
<feature type="region of interest" description="Disordered" evidence="3">
    <location>
        <begin position="1038"/>
        <end position="1057"/>
    </location>
</feature>
<dbReference type="SMART" id="SM00044">
    <property type="entry name" value="CYCc"/>
    <property type="match status" value="1"/>
</dbReference>
<protein>
    <submittedName>
        <fullName evidence="5">AAA family ATPase</fullName>
    </submittedName>
</protein>
<dbReference type="InterPro" id="IPR011990">
    <property type="entry name" value="TPR-like_helical_dom_sf"/>
</dbReference>
<dbReference type="CDD" id="cd07302">
    <property type="entry name" value="CHD"/>
    <property type="match status" value="1"/>
</dbReference>
<proteinExistence type="predicted"/>
<feature type="compositionally biased region" description="Basic and acidic residues" evidence="3">
    <location>
        <begin position="1046"/>
        <end position="1057"/>
    </location>
</feature>
<dbReference type="InterPro" id="IPR041664">
    <property type="entry name" value="AAA_16"/>
</dbReference>
<dbReference type="SUPFAM" id="SSF48452">
    <property type="entry name" value="TPR-like"/>
    <property type="match status" value="1"/>
</dbReference>
<dbReference type="PANTHER" id="PTHR16305:SF28">
    <property type="entry name" value="GUANYLATE CYCLASE DOMAIN-CONTAINING PROTEIN"/>
    <property type="match status" value="1"/>
</dbReference>
<keyword evidence="2" id="KW-0067">ATP-binding</keyword>
<dbReference type="Gene3D" id="3.30.70.1230">
    <property type="entry name" value="Nucleotide cyclase"/>
    <property type="match status" value="1"/>
</dbReference>
<gene>
    <name evidence="5" type="ORF">OG699_02715</name>
</gene>
<dbReference type="InterPro" id="IPR027417">
    <property type="entry name" value="P-loop_NTPase"/>
</dbReference>
<accession>A0AAU3HN83</accession>
<dbReference type="SUPFAM" id="SSF52540">
    <property type="entry name" value="P-loop containing nucleoside triphosphate hydrolases"/>
    <property type="match status" value="1"/>
</dbReference>
<dbReference type="GO" id="GO:0005524">
    <property type="term" value="F:ATP binding"/>
    <property type="evidence" value="ECO:0007669"/>
    <property type="project" value="UniProtKB-KW"/>
</dbReference>
<dbReference type="GO" id="GO:0004016">
    <property type="term" value="F:adenylate cyclase activity"/>
    <property type="evidence" value="ECO:0007669"/>
    <property type="project" value="UniProtKB-ARBA"/>
</dbReference>
<evidence type="ECO:0000259" key="4">
    <source>
        <dbReference type="PROSITE" id="PS50125"/>
    </source>
</evidence>
<evidence type="ECO:0000256" key="1">
    <source>
        <dbReference type="ARBA" id="ARBA00022741"/>
    </source>
</evidence>
<dbReference type="PROSITE" id="PS50125">
    <property type="entry name" value="GUANYLATE_CYCLASE_2"/>
    <property type="match status" value="1"/>
</dbReference>
<dbReference type="Gene3D" id="3.40.50.300">
    <property type="entry name" value="P-loop containing nucleotide triphosphate hydrolases"/>
    <property type="match status" value="1"/>
</dbReference>
<dbReference type="Pfam" id="PF00211">
    <property type="entry name" value="Guanylate_cyc"/>
    <property type="match status" value="1"/>
</dbReference>
<dbReference type="GO" id="GO:0009190">
    <property type="term" value="P:cyclic nucleotide biosynthetic process"/>
    <property type="evidence" value="ECO:0007669"/>
    <property type="project" value="InterPro"/>
</dbReference>
<dbReference type="GO" id="GO:0005737">
    <property type="term" value="C:cytoplasm"/>
    <property type="evidence" value="ECO:0007669"/>
    <property type="project" value="TreeGrafter"/>
</dbReference>
<dbReference type="Gene3D" id="1.25.40.10">
    <property type="entry name" value="Tetratricopeptide repeat domain"/>
    <property type="match status" value="2"/>
</dbReference>
<keyword evidence="1" id="KW-0547">Nucleotide-binding</keyword>
<dbReference type="Pfam" id="PF13191">
    <property type="entry name" value="AAA_16"/>
    <property type="match status" value="1"/>
</dbReference>
<evidence type="ECO:0000313" key="5">
    <source>
        <dbReference type="EMBL" id="WTZ07006.1"/>
    </source>
</evidence>
<dbReference type="InterPro" id="IPR029787">
    <property type="entry name" value="Nucleotide_cyclase"/>
</dbReference>
<sequence>MTGTTTGATRVKCPRCPEPPPDGAAFCPRCGTACVPAGDAAAAEERRVVTVLFCDLVGSTALSGRLDPETLRTVTLRYFALMRARIEEHGGTVEKFIGDAVMAVFGVPVRHEDDAHRALAAARGMVTGLDGLNAELEREHGVRLAVRIGVNTGEVVVNVDPTARQALVSGEVVNIGARLEQHAGAGDILIGPATLDAAGPSAVTESAGSLSLKGVGVPVPAHRLVALHEDDPERVRRFDTPFIGREQELAELRLLSRKLETDPRSHLVTVYGEAGLGKTRLLREWLREGPAYGEGRCRPYGESGSLSPLAEAVRQVLAAVGEDTALAALPAPERAEAEQALRLLRTGLLADGTPSPSADDTLMALACLLDALSRERPVVLVLDDCHWASGPLLDLADRLLDELDRSPVALVCVARPELLETRPGWGSGRMRSASLLLTPLTREEAAALAGELVEVAAHRQDVLEGALDRAEGNPLYLEHLTAMAAEVDDLPLTVHALLGARIDALPPEERTLLQVAAVLGREFQRADLTELATVEEPGDPAESPGGLLRGLVRRRLIEAGGRARSTSSVLRFGSALVQETAYRGMAKKVRARRHEHAARVLVRHDAGDAAVGSHLARAHRLLTELGIHDGDTDALRTRAAALLTRAGAAALARSDLPWADDLLTQALDLAAPGEPVARAAARRLGETKAARGEPERGRELLADALDAADRAGDPLDAAHARLALTALDPRHGSAAEVAEAALPLFARAGDDQGIARACVRIAQDRQRRGLHAEAEELLHRALEHADRADAEPERALALGAVGISLWRGPTPVGLAVGRCEELLSAHGAGRPTVRATLGCPLAVLLALQGRHEEAHERLAEAARLARGLGYAESALFIPLFAAEVEALSGTPARGLTLLEEAERAGRELGATGALPGIAQERARILLDRGEPARALALPDPERSALPPAESADAYGLRARALALAGEPDLARVCAGRAVAAAGETDSPVVRGTAALDLAHTLRTLGLTADAVREARTARGHFAAKGHRPGTDRASVFADETTATVRGAERPAGREGRT</sequence>
<dbReference type="InterPro" id="IPR001054">
    <property type="entry name" value="A/G_cyclase"/>
</dbReference>
<evidence type="ECO:0000256" key="3">
    <source>
        <dbReference type="SAM" id="MobiDB-lite"/>
    </source>
</evidence>